<feature type="non-terminal residue" evidence="4">
    <location>
        <position position="1"/>
    </location>
</feature>
<dbReference type="InterPro" id="IPR001394">
    <property type="entry name" value="Peptidase_C19_UCH"/>
</dbReference>
<dbReference type="SUPFAM" id="SSF54001">
    <property type="entry name" value="Cysteine proteinases"/>
    <property type="match status" value="1"/>
</dbReference>
<reference evidence="5" key="1">
    <citation type="submission" date="2016-04" db="EMBL/GenBank/DDBJ databases">
        <title>Cephalotus genome sequencing.</title>
        <authorList>
            <person name="Fukushima K."/>
            <person name="Hasebe M."/>
            <person name="Fang X."/>
        </authorList>
    </citation>
    <scope>NUCLEOTIDE SEQUENCE [LARGE SCALE GENOMIC DNA]</scope>
    <source>
        <strain evidence="5">cv. St1</strain>
    </source>
</reference>
<dbReference type="GO" id="GO:0005829">
    <property type="term" value="C:cytosol"/>
    <property type="evidence" value="ECO:0007669"/>
    <property type="project" value="TreeGrafter"/>
</dbReference>
<dbReference type="AlphaFoldDB" id="A0A1Q3ALU0"/>
<dbReference type="InterPro" id="IPR018200">
    <property type="entry name" value="USP_CS"/>
</dbReference>
<dbReference type="PROSITE" id="PS00973">
    <property type="entry name" value="USP_2"/>
    <property type="match status" value="1"/>
</dbReference>
<sequence length="261" mass="29906">LFSSSFTLVKQENTHKILLGVLNLLEIKFDDSKILSDRKPYQAINPSKAFFLCNTISTLLCPSCHYAFTSSEPCYSLSLGITEEMSLTSVLSFYTRIEEISYESCGGCGKVVSKKRILLEKGAPFFILQLNKFSSLGCVTFPLSLDMPPYCSSSKDMDYELYGFVVHAGEYASSGHYYIYIFESSTWYKLNNEDFDPVDVQEVLKQEAYILFYRRHVIDMNAMPSYSDSSFEMNNEEERLIPLGMIYYYLINFLLLLLTLS</sequence>
<dbReference type="CDD" id="cd02257">
    <property type="entry name" value="Peptidase_C19"/>
    <property type="match status" value="1"/>
</dbReference>
<evidence type="ECO:0000313" key="5">
    <source>
        <dbReference type="Proteomes" id="UP000187406"/>
    </source>
</evidence>
<evidence type="ECO:0000256" key="2">
    <source>
        <dbReference type="SAM" id="Phobius"/>
    </source>
</evidence>
<dbReference type="InterPro" id="IPR028889">
    <property type="entry name" value="USP"/>
</dbReference>
<dbReference type="Proteomes" id="UP000187406">
    <property type="component" value="Unassembled WGS sequence"/>
</dbReference>
<keyword evidence="2" id="KW-1133">Transmembrane helix</keyword>
<evidence type="ECO:0000256" key="1">
    <source>
        <dbReference type="ARBA" id="ARBA00009085"/>
    </source>
</evidence>
<dbReference type="InterPro" id="IPR050164">
    <property type="entry name" value="Peptidase_C19"/>
</dbReference>
<comment type="caution">
    <text evidence="4">The sequence shown here is derived from an EMBL/GenBank/DDBJ whole genome shotgun (WGS) entry which is preliminary data.</text>
</comment>
<dbReference type="STRING" id="3775.A0A1Q3ALU0"/>
<dbReference type="GO" id="GO:0005634">
    <property type="term" value="C:nucleus"/>
    <property type="evidence" value="ECO:0007669"/>
    <property type="project" value="TreeGrafter"/>
</dbReference>
<gene>
    <name evidence="4" type="ORF">CFOL_v3_00045</name>
</gene>
<dbReference type="Gene3D" id="3.90.70.10">
    <property type="entry name" value="Cysteine proteinases"/>
    <property type="match status" value="1"/>
</dbReference>
<feature type="transmembrane region" description="Helical" evidence="2">
    <location>
        <begin position="240"/>
        <end position="260"/>
    </location>
</feature>
<proteinExistence type="inferred from homology"/>
<dbReference type="OrthoDB" id="2020758at2759"/>
<organism evidence="4 5">
    <name type="scientific">Cephalotus follicularis</name>
    <name type="common">Albany pitcher plant</name>
    <dbReference type="NCBI Taxonomy" id="3775"/>
    <lineage>
        <taxon>Eukaryota</taxon>
        <taxon>Viridiplantae</taxon>
        <taxon>Streptophyta</taxon>
        <taxon>Embryophyta</taxon>
        <taxon>Tracheophyta</taxon>
        <taxon>Spermatophyta</taxon>
        <taxon>Magnoliopsida</taxon>
        <taxon>eudicotyledons</taxon>
        <taxon>Gunneridae</taxon>
        <taxon>Pentapetalae</taxon>
        <taxon>rosids</taxon>
        <taxon>fabids</taxon>
        <taxon>Oxalidales</taxon>
        <taxon>Cephalotaceae</taxon>
        <taxon>Cephalotus</taxon>
    </lineage>
</organism>
<dbReference type="InterPro" id="IPR038765">
    <property type="entry name" value="Papain-like_cys_pep_sf"/>
</dbReference>
<protein>
    <submittedName>
        <fullName evidence="4">UCH domain-containing protein</fullName>
    </submittedName>
</protein>
<dbReference type="EMBL" id="BDDD01000001">
    <property type="protein sequence ID" value="GAV56503.1"/>
    <property type="molecule type" value="Genomic_DNA"/>
</dbReference>
<keyword evidence="5" id="KW-1185">Reference proteome</keyword>
<keyword evidence="2" id="KW-0472">Membrane</keyword>
<dbReference type="PANTHER" id="PTHR24006">
    <property type="entry name" value="UBIQUITIN CARBOXYL-TERMINAL HYDROLASE"/>
    <property type="match status" value="1"/>
</dbReference>
<dbReference type="Pfam" id="PF00443">
    <property type="entry name" value="UCH"/>
    <property type="match status" value="1"/>
</dbReference>
<accession>A0A1Q3ALU0</accession>
<dbReference type="PANTHER" id="PTHR24006:SF747">
    <property type="entry name" value="UBIQUITIN CARBOXYL-TERMINAL HYDROLASE 20"/>
    <property type="match status" value="1"/>
</dbReference>
<dbReference type="GO" id="GO:0016579">
    <property type="term" value="P:protein deubiquitination"/>
    <property type="evidence" value="ECO:0007669"/>
    <property type="project" value="InterPro"/>
</dbReference>
<evidence type="ECO:0000313" key="4">
    <source>
        <dbReference type="EMBL" id="GAV56503.1"/>
    </source>
</evidence>
<dbReference type="InParanoid" id="A0A1Q3ALU0"/>
<keyword evidence="2" id="KW-0812">Transmembrane</keyword>
<evidence type="ECO:0000259" key="3">
    <source>
        <dbReference type="PROSITE" id="PS50235"/>
    </source>
</evidence>
<comment type="similarity">
    <text evidence="1">Belongs to the peptidase C19 family.</text>
</comment>
<feature type="domain" description="USP" evidence="3">
    <location>
        <begin position="1"/>
        <end position="216"/>
    </location>
</feature>
<dbReference type="GO" id="GO:0004843">
    <property type="term" value="F:cysteine-type deubiquitinase activity"/>
    <property type="evidence" value="ECO:0007669"/>
    <property type="project" value="InterPro"/>
</dbReference>
<dbReference type="PROSITE" id="PS50235">
    <property type="entry name" value="USP_3"/>
    <property type="match status" value="1"/>
</dbReference>
<name>A0A1Q3ALU0_CEPFO</name>